<accession>A0A9N7P2H3</accession>
<dbReference type="AlphaFoldDB" id="A0A9N7P2H3"/>
<evidence type="ECO:0000313" key="1">
    <source>
        <dbReference type="EMBL" id="CAA0843103.1"/>
    </source>
</evidence>
<keyword evidence="2" id="KW-1185">Reference proteome</keyword>
<sequence>PDPTSSTGHILGKRVGTSVMVGSFNISEQGDGTFPDLNRIVSAVLNSFGVSRSGSGGEGIDLN</sequence>
<protein>
    <submittedName>
        <fullName evidence="1">Ubiquitin-like superfamily protein</fullName>
    </submittedName>
</protein>
<comment type="caution">
    <text evidence="1">The sequence shown here is derived from an EMBL/GenBank/DDBJ whole genome shotgun (WGS) entry which is preliminary data.</text>
</comment>
<dbReference type="Proteomes" id="UP001153555">
    <property type="component" value="Unassembled WGS sequence"/>
</dbReference>
<dbReference type="OrthoDB" id="267397at2759"/>
<gene>
    <name evidence="1" type="ORF">SHERM_08957</name>
</gene>
<feature type="non-terminal residue" evidence="1">
    <location>
        <position position="63"/>
    </location>
</feature>
<dbReference type="EMBL" id="CACSLK010034598">
    <property type="protein sequence ID" value="CAA0843103.1"/>
    <property type="molecule type" value="Genomic_DNA"/>
</dbReference>
<proteinExistence type="predicted"/>
<reference evidence="1" key="1">
    <citation type="submission" date="2019-12" db="EMBL/GenBank/DDBJ databases">
        <authorList>
            <person name="Scholes J."/>
        </authorList>
    </citation>
    <scope>NUCLEOTIDE SEQUENCE</scope>
</reference>
<organism evidence="1 2">
    <name type="scientific">Striga hermonthica</name>
    <name type="common">Purple witchweed</name>
    <name type="synonym">Buchnera hermonthica</name>
    <dbReference type="NCBI Taxonomy" id="68872"/>
    <lineage>
        <taxon>Eukaryota</taxon>
        <taxon>Viridiplantae</taxon>
        <taxon>Streptophyta</taxon>
        <taxon>Embryophyta</taxon>
        <taxon>Tracheophyta</taxon>
        <taxon>Spermatophyta</taxon>
        <taxon>Magnoliopsida</taxon>
        <taxon>eudicotyledons</taxon>
        <taxon>Gunneridae</taxon>
        <taxon>Pentapetalae</taxon>
        <taxon>asterids</taxon>
        <taxon>lamiids</taxon>
        <taxon>Lamiales</taxon>
        <taxon>Orobanchaceae</taxon>
        <taxon>Buchnereae</taxon>
        <taxon>Striga</taxon>
    </lineage>
</organism>
<name>A0A9N7P2H3_STRHE</name>
<evidence type="ECO:0000313" key="2">
    <source>
        <dbReference type="Proteomes" id="UP001153555"/>
    </source>
</evidence>
<feature type="non-terminal residue" evidence="1">
    <location>
        <position position="1"/>
    </location>
</feature>